<keyword evidence="3" id="KW-1185">Reference proteome</keyword>
<keyword evidence="1" id="KW-0732">Signal</keyword>
<gene>
    <name evidence="2" type="ORF">MSPICULIGERA_LOCUS11585</name>
</gene>
<dbReference type="EMBL" id="CATQJA010002615">
    <property type="protein sequence ID" value="CAJ0573218.1"/>
    <property type="molecule type" value="Genomic_DNA"/>
</dbReference>
<accession>A0AA36CSJ1</accession>
<organism evidence="2 3">
    <name type="scientific">Mesorhabditis spiculigera</name>
    <dbReference type="NCBI Taxonomy" id="96644"/>
    <lineage>
        <taxon>Eukaryota</taxon>
        <taxon>Metazoa</taxon>
        <taxon>Ecdysozoa</taxon>
        <taxon>Nematoda</taxon>
        <taxon>Chromadorea</taxon>
        <taxon>Rhabditida</taxon>
        <taxon>Rhabditina</taxon>
        <taxon>Rhabditomorpha</taxon>
        <taxon>Rhabditoidea</taxon>
        <taxon>Rhabditidae</taxon>
        <taxon>Mesorhabditinae</taxon>
        <taxon>Mesorhabditis</taxon>
    </lineage>
</organism>
<name>A0AA36CSJ1_9BILA</name>
<sequence>MLVGMRPSIFTPVFLLLLSDQVYEDIQLIPVAGQLQNATVDPDDGAENSTLNVPQPLYRHLKADKDACAEGTVFCAGVYETVPNIPVRLQDFLSPPMLLMLLPYAGCYRNSSVAAPANRCKCSAHASNFTAETSLVYTVSAELEELQGQLWNGSMRTCRGLDADALRPRHATLRVYERYTRSSAATTNVIYSQLITIVCLYVSISLRSLAL</sequence>
<dbReference type="AlphaFoldDB" id="A0AA36CSJ1"/>
<feature type="non-terminal residue" evidence="2">
    <location>
        <position position="1"/>
    </location>
</feature>
<feature type="signal peptide" evidence="1">
    <location>
        <begin position="1"/>
        <end position="24"/>
    </location>
</feature>
<protein>
    <submittedName>
        <fullName evidence="2">Uncharacterized protein</fullName>
    </submittedName>
</protein>
<feature type="chain" id="PRO_5041461325" evidence="1">
    <location>
        <begin position="25"/>
        <end position="211"/>
    </location>
</feature>
<dbReference type="Proteomes" id="UP001177023">
    <property type="component" value="Unassembled WGS sequence"/>
</dbReference>
<evidence type="ECO:0000313" key="3">
    <source>
        <dbReference type="Proteomes" id="UP001177023"/>
    </source>
</evidence>
<evidence type="ECO:0000256" key="1">
    <source>
        <dbReference type="SAM" id="SignalP"/>
    </source>
</evidence>
<evidence type="ECO:0000313" key="2">
    <source>
        <dbReference type="EMBL" id="CAJ0573218.1"/>
    </source>
</evidence>
<reference evidence="2" key="1">
    <citation type="submission" date="2023-06" db="EMBL/GenBank/DDBJ databases">
        <authorList>
            <person name="Delattre M."/>
        </authorList>
    </citation>
    <scope>NUCLEOTIDE SEQUENCE</scope>
    <source>
        <strain evidence="2">AF72</strain>
    </source>
</reference>
<comment type="caution">
    <text evidence="2">The sequence shown here is derived from an EMBL/GenBank/DDBJ whole genome shotgun (WGS) entry which is preliminary data.</text>
</comment>
<proteinExistence type="predicted"/>